<comment type="caution">
    <text evidence="2">The sequence shown here is derived from an EMBL/GenBank/DDBJ whole genome shotgun (WGS) entry which is preliminary data.</text>
</comment>
<evidence type="ECO:0000313" key="4">
    <source>
        <dbReference type="Proteomes" id="UP000677228"/>
    </source>
</evidence>
<evidence type="ECO:0000313" key="3">
    <source>
        <dbReference type="EMBL" id="CAF3836033.1"/>
    </source>
</evidence>
<dbReference type="AlphaFoldDB" id="A0A8S2E3K1"/>
<accession>A0A8S2E3K1</accession>
<feature type="non-terminal residue" evidence="2">
    <location>
        <position position="1"/>
    </location>
</feature>
<dbReference type="EMBL" id="CAJNOK010008743">
    <property type="protein sequence ID" value="CAF1071772.1"/>
    <property type="molecule type" value="Genomic_DNA"/>
</dbReference>
<evidence type="ECO:0000313" key="2">
    <source>
        <dbReference type="EMBL" id="CAF1071772.1"/>
    </source>
</evidence>
<name>A0A8S2E3K1_9BILA</name>
<evidence type="ECO:0000256" key="1">
    <source>
        <dbReference type="SAM" id="MobiDB-lite"/>
    </source>
</evidence>
<organism evidence="2 4">
    <name type="scientific">Didymodactylos carnosus</name>
    <dbReference type="NCBI Taxonomy" id="1234261"/>
    <lineage>
        <taxon>Eukaryota</taxon>
        <taxon>Metazoa</taxon>
        <taxon>Spiralia</taxon>
        <taxon>Gnathifera</taxon>
        <taxon>Rotifera</taxon>
        <taxon>Eurotatoria</taxon>
        <taxon>Bdelloidea</taxon>
        <taxon>Philodinida</taxon>
        <taxon>Philodinidae</taxon>
        <taxon>Didymodactylos</taxon>
    </lineage>
</organism>
<reference evidence="2" key="1">
    <citation type="submission" date="2021-02" db="EMBL/GenBank/DDBJ databases">
        <authorList>
            <person name="Nowell W R."/>
        </authorList>
    </citation>
    <scope>NUCLEOTIDE SEQUENCE</scope>
</reference>
<dbReference type="Proteomes" id="UP000677228">
    <property type="component" value="Unassembled WGS sequence"/>
</dbReference>
<protein>
    <submittedName>
        <fullName evidence="2">Uncharacterized protein</fullName>
    </submittedName>
</protein>
<sequence>DEDGVIVDKSESGFNKLDEDVVVDKNESGFNVLDEDGVVVDKSESGFNVLDEVRVRFLLINEVRPIDDVVVSIVDDRALGFSNGFDNESNGFKLLMVFVVRNDGVLEEVNNDEGLLRVGENNDDGEQQQIEQQGGCELDEDEY</sequence>
<dbReference type="Proteomes" id="UP000682733">
    <property type="component" value="Unassembled WGS sequence"/>
</dbReference>
<gene>
    <name evidence="2" type="ORF">OVA965_LOCUS17930</name>
    <name evidence="3" type="ORF">TMI583_LOCUS17941</name>
</gene>
<dbReference type="EMBL" id="CAJOBA010008758">
    <property type="protein sequence ID" value="CAF3836033.1"/>
    <property type="molecule type" value="Genomic_DNA"/>
</dbReference>
<proteinExistence type="predicted"/>
<feature type="region of interest" description="Disordered" evidence="1">
    <location>
        <begin position="118"/>
        <end position="143"/>
    </location>
</feature>
<feature type="compositionally biased region" description="Low complexity" evidence="1">
    <location>
        <begin position="127"/>
        <end position="136"/>
    </location>
</feature>